<dbReference type="GO" id="GO:0007165">
    <property type="term" value="P:signal transduction"/>
    <property type="evidence" value="ECO:0007669"/>
    <property type="project" value="UniProtKB-KW"/>
</dbReference>
<dbReference type="PANTHER" id="PTHR32089:SF112">
    <property type="entry name" value="LYSOZYME-LIKE PROTEIN-RELATED"/>
    <property type="match status" value="1"/>
</dbReference>
<comment type="similarity">
    <text evidence="2">Belongs to the methyl-accepting chemotaxis (MCP) protein family.</text>
</comment>
<evidence type="ECO:0000256" key="1">
    <source>
        <dbReference type="ARBA" id="ARBA00023224"/>
    </source>
</evidence>
<dbReference type="PANTHER" id="PTHR32089">
    <property type="entry name" value="METHYL-ACCEPTING CHEMOTAXIS PROTEIN MCPB"/>
    <property type="match status" value="1"/>
</dbReference>
<dbReference type="Gene3D" id="1.10.287.950">
    <property type="entry name" value="Methyl-accepting chemotaxis protein"/>
    <property type="match status" value="1"/>
</dbReference>
<evidence type="ECO:0000313" key="8">
    <source>
        <dbReference type="EMBL" id="CCG09400.1"/>
    </source>
</evidence>
<dbReference type="SMART" id="SM01358">
    <property type="entry name" value="HBM"/>
    <property type="match status" value="1"/>
</dbReference>
<keyword evidence="5" id="KW-0472">Membrane</keyword>
<reference evidence="8 9" key="1">
    <citation type="submission" date="2012-02" db="EMBL/GenBank/DDBJ databases">
        <title>Shotgun genome sequence of Phaeospirillum photometricum DSM 122.</title>
        <authorList>
            <person name="Duquesne K."/>
            <person name="Sturgis J."/>
        </authorList>
    </citation>
    <scope>NUCLEOTIDE SEQUENCE [LARGE SCALE GENOMIC DNA]</scope>
    <source>
        <strain evidence="9">DSM122</strain>
    </source>
</reference>
<dbReference type="PROSITE" id="PS50885">
    <property type="entry name" value="HAMP"/>
    <property type="match status" value="1"/>
</dbReference>
<gene>
    <name evidence="8" type="ORF">RSPPHO_02774</name>
</gene>
<name>H6SNR9_PARPM</name>
<dbReference type="EMBL" id="HE663493">
    <property type="protein sequence ID" value="CCG09400.1"/>
    <property type="molecule type" value="Genomic_DNA"/>
</dbReference>
<feature type="coiled-coil region" evidence="4">
    <location>
        <begin position="350"/>
        <end position="396"/>
    </location>
</feature>
<feature type="domain" description="Methyl-accepting transducer" evidence="6">
    <location>
        <begin position="414"/>
        <end position="643"/>
    </location>
</feature>
<dbReference type="SMART" id="SM00283">
    <property type="entry name" value="MA"/>
    <property type="match status" value="1"/>
</dbReference>
<dbReference type="eggNOG" id="COG0840">
    <property type="taxonomic scope" value="Bacteria"/>
</dbReference>
<proteinExistence type="inferred from homology"/>
<keyword evidence="1 3" id="KW-0807">Transducer</keyword>
<dbReference type="STRING" id="1150469.RSPPHO_02774"/>
<feature type="domain" description="HAMP" evidence="7">
    <location>
        <begin position="313"/>
        <end position="366"/>
    </location>
</feature>
<evidence type="ECO:0000259" key="6">
    <source>
        <dbReference type="PROSITE" id="PS50111"/>
    </source>
</evidence>
<evidence type="ECO:0000259" key="7">
    <source>
        <dbReference type="PROSITE" id="PS50885"/>
    </source>
</evidence>
<keyword evidence="5" id="KW-0812">Transmembrane</keyword>
<evidence type="ECO:0000256" key="4">
    <source>
        <dbReference type="SAM" id="Coils"/>
    </source>
</evidence>
<evidence type="ECO:0000256" key="5">
    <source>
        <dbReference type="SAM" id="Phobius"/>
    </source>
</evidence>
<dbReference type="KEGG" id="rpm:RSPPHO_02774"/>
<dbReference type="PROSITE" id="PS50111">
    <property type="entry name" value="CHEMOTAXIS_TRANSDUC_2"/>
    <property type="match status" value="1"/>
</dbReference>
<dbReference type="CDD" id="cd06225">
    <property type="entry name" value="HAMP"/>
    <property type="match status" value="1"/>
</dbReference>
<protein>
    <submittedName>
        <fullName evidence="8">Chemotaxis sensory transducer</fullName>
    </submittedName>
</protein>
<feature type="transmembrane region" description="Helical" evidence="5">
    <location>
        <begin position="292"/>
        <end position="312"/>
    </location>
</feature>
<evidence type="ECO:0000256" key="2">
    <source>
        <dbReference type="ARBA" id="ARBA00029447"/>
    </source>
</evidence>
<dbReference type="AlphaFoldDB" id="H6SNR9"/>
<evidence type="ECO:0000256" key="3">
    <source>
        <dbReference type="PROSITE-ProRule" id="PRU00284"/>
    </source>
</evidence>
<accession>H6SNR9</accession>
<dbReference type="HOGENOM" id="CLU_000445_107_27_5"/>
<feature type="transmembrane region" description="Helical" evidence="5">
    <location>
        <begin position="12"/>
        <end position="38"/>
    </location>
</feature>
<organism evidence="8 9">
    <name type="scientific">Pararhodospirillum photometricum DSM 122</name>
    <dbReference type="NCBI Taxonomy" id="1150469"/>
    <lineage>
        <taxon>Bacteria</taxon>
        <taxon>Pseudomonadati</taxon>
        <taxon>Pseudomonadota</taxon>
        <taxon>Alphaproteobacteria</taxon>
        <taxon>Rhodospirillales</taxon>
        <taxon>Rhodospirillaceae</taxon>
        <taxon>Pararhodospirillum</taxon>
    </lineage>
</organism>
<keyword evidence="9" id="KW-1185">Reference proteome</keyword>
<dbReference type="InterPro" id="IPR032255">
    <property type="entry name" value="HBM"/>
</dbReference>
<dbReference type="Gene3D" id="6.10.340.10">
    <property type="match status" value="1"/>
</dbReference>
<dbReference type="SUPFAM" id="SSF58104">
    <property type="entry name" value="Methyl-accepting chemotaxis protein (MCP) signaling domain"/>
    <property type="match status" value="1"/>
</dbReference>
<dbReference type="Proteomes" id="UP000033220">
    <property type="component" value="Chromosome DSM 122"/>
</dbReference>
<keyword evidence="4" id="KW-0175">Coiled coil</keyword>
<keyword evidence="5" id="KW-1133">Transmembrane helix</keyword>
<dbReference type="Pfam" id="PF00015">
    <property type="entry name" value="MCPsignal"/>
    <property type="match status" value="1"/>
</dbReference>
<evidence type="ECO:0000313" key="9">
    <source>
        <dbReference type="Proteomes" id="UP000033220"/>
    </source>
</evidence>
<sequence>MGNPSMLKQLPINIRLFVGFFLVLFLMGGVGLMSYSIFTKVDQEFTEVARSSEVAVSALAMNRQLHSLSGHLTEYLETGDPRLAQSIQTDRASVRQAVESFRQRAKETPQAPFAERLLEVNVELEQVLGPAIQLVSKRVDLIDNAMKPAAEGLTSWAAAQRDQAFAQGNTEEAQAASRVLEFILRARLETEDYVDTRDEKHFVAIWEALFAVGESLDRLSNPGAGRTHYTAYEENLNTLSGILGEIAQVEERLRGLSYDITEAAEAAKESALLEQGQIRDATGASLKSASDVVIWSNLLILALGLVLATLIGRSISRPIEAMTRVLTRLSEGDAQADIPGIGRRDEIGAMAKAAQVFKDYSQRMEILRREQAETEKRAEGDRRAALRRLADELEDNVSGAIGTIGAATSQMETHARAMAGIADDTARRVVEVSQVSEDAARDVESVAAGTEQLNASISEISRQVHHSTSISRSAVERASKAKAEVAELKSAAEHIGQVVALITDIAEQTNLLALNATIEAARAGDAGKGFAVVANEVKTLANQTSRATEDIRRQISDIQGATAEAVNAISSIAEIIADLDQVSATVAAAVEQQDAAARAIAQNTQRAATGNQRSSATIGEVAQAADNTGRAANEVLDAAQALTQQAADLKAQVTGFLRHIREGN</sequence>
<dbReference type="Pfam" id="PF00672">
    <property type="entry name" value="HAMP"/>
    <property type="match status" value="1"/>
</dbReference>
<dbReference type="SMART" id="SM00304">
    <property type="entry name" value="HAMP"/>
    <property type="match status" value="1"/>
</dbReference>
<dbReference type="PATRIC" id="fig|1150469.3.peg.3143"/>
<dbReference type="InterPro" id="IPR004089">
    <property type="entry name" value="MCPsignal_dom"/>
</dbReference>
<dbReference type="GO" id="GO:0016020">
    <property type="term" value="C:membrane"/>
    <property type="evidence" value="ECO:0007669"/>
    <property type="project" value="InterPro"/>
</dbReference>
<dbReference type="InterPro" id="IPR003660">
    <property type="entry name" value="HAMP_dom"/>
</dbReference>